<dbReference type="EMBL" id="BIFT01000001">
    <property type="protein sequence ID" value="GCE28981.1"/>
    <property type="molecule type" value="Genomic_DNA"/>
</dbReference>
<organism evidence="1 2">
    <name type="scientific">Dictyobacter alpinus</name>
    <dbReference type="NCBI Taxonomy" id="2014873"/>
    <lineage>
        <taxon>Bacteria</taxon>
        <taxon>Bacillati</taxon>
        <taxon>Chloroflexota</taxon>
        <taxon>Ktedonobacteria</taxon>
        <taxon>Ktedonobacterales</taxon>
        <taxon>Dictyobacteraceae</taxon>
        <taxon>Dictyobacter</taxon>
    </lineage>
</organism>
<keyword evidence="2" id="KW-1185">Reference proteome</keyword>
<evidence type="ECO:0000313" key="1">
    <source>
        <dbReference type="EMBL" id="GCE28981.1"/>
    </source>
</evidence>
<evidence type="ECO:0000313" key="2">
    <source>
        <dbReference type="Proteomes" id="UP000287171"/>
    </source>
</evidence>
<dbReference type="Proteomes" id="UP000287171">
    <property type="component" value="Unassembled WGS sequence"/>
</dbReference>
<proteinExistence type="predicted"/>
<gene>
    <name evidence="1" type="ORF">KDA_44650</name>
</gene>
<dbReference type="AlphaFoldDB" id="A0A402BC33"/>
<comment type="caution">
    <text evidence="1">The sequence shown here is derived from an EMBL/GenBank/DDBJ whole genome shotgun (WGS) entry which is preliminary data.</text>
</comment>
<accession>A0A402BC33</accession>
<name>A0A402BC33_9CHLR</name>
<protein>
    <submittedName>
        <fullName evidence="1">Uncharacterized protein</fullName>
    </submittedName>
</protein>
<reference evidence="2" key="1">
    <citation type="submission" date="2018-12" db="EMBL/GenBank/DDBJ databases">
        <title>Tengunoibacter tsumagoiensis gen. nov., sp. nov., Dictyobacter kobayashii sp. nov., D. alpinus sp. nov., and D. joshuensis sp. nov. and description of Dictyobacteraceae fam. nov. within the order Ktedonobacterales isolated from Tengu-no-mugimeshi.</title>
        <authorList>
            <person name="Wang C.M."/>
            <person name="Zheng Y."/>
            <person name="Sakai Y."/>
            <person name="Toyoda A."/>
            <person name="Minakuchi Y."/>
            <person name="Abe K."/>
            <person name="Yokota A."/>
            <person name="Yabe S."/>
        </authorList>
    </citation>
    <scope>NUCLEOTIDE SEQUENCE [LARGE SCALE GENOMIC DNA]</scope>
    <source>
        <strain evidence="2">Uno16</strain>
    </source>
</reference>
<sequence length="44" mass="4676">MPRLHDVALRTWSGATRKAALLGLCGPTDQNDSQCCGAYTNLGL</sequence>